<dbReference type="Proteomes" id="UP001437256">
    <property type="component" value="Unassembled WGS sequence"/>
</dbReference>
<proteinExistence type="predicted"/>
<feature type="signal peptide" evidence="2">
    <location>
        <begin position="1"/>
        <end position="17"/>
    </location>
</feature>
<evidence type="ECO:0000256" key="2">
    <source>
        <dbReference type="SAM" id="SignalP"/>
    </source>
</evidence>
<evidence type="ECO:0008006" key="5">
    <source>
        <dbReference type="Google" id="ProtNLM"/>
    </source>
</evidence>
<feature type="chain" id="PRO_5046499035" description="Secreted protein" evidence="2">
    <location>
        <begin position="18"/>
        <end position="153"/>
    </location>
</feature>
<organism evidence="3 4">
    <name type="scientific">Marasmius tenuissimus</name>
    <dbReference type="NCBI Taxonomy" id="585030"/>
    <lineage>
        <taxon>Eukaryota</taxon>
        <taxon>Fungi</taxon>
        <taxon>Dikarya</taxon>
        <taxon>Basidiomycota</taxon>
        <taxon>Agaricomycotina</taxon>
        <taxon>Agaricomycetes</taxon>
        <taxon>Agaricomycetidae</taxon>
        <taxon>Agaricales</taxon>
        <taxon>Marasmiineae</taxon>
        <taxon>Marasmiaceae</taxon>
        <taxon>Marasmius</taxon>
    </lineage>
</organism>
<accession>A0ABR2Z832</accession>
<evidence type="ECO:0000313" key="3">
    <source>
        <dbReference type="EMBL" id="KAL0057842.1"/>
    </source>
</evidence>
<reference evidence="3 4" key="1">
    <citation type="submission" date="2024-05" db="EMBL/GenBank/DDBJ databases">
        <title>A draft genome resource for the thread blight pathogen Marasmius tenuissimus strain MS-2.</title>
        <authorList>
            <person name="Yulfo-Soto G.E."/>
            <person name="Baruah I.K."/>
            <person name="Amoako-Attah I."/>
            <person name="Bukari Y."/>
            <person name="Meinhardt L.W."/>
            <person name="Bailey B.A."/>
            <person name="Cohen S.P."/>
        </authorList>
    </citation>
    <scope>NUCLEOTIDE SEQUENCE [LARGE SCALE GENOMIC DNA]</scope>
    <source>
        <strain evidence="3 4">MS-2</strain>
    </source>
</reference>
<name>A0ABR2Z832_9AGAR</name>
<protein>
    <recommendedName>
        <fullName evidence="5">Secreted protein</fullName>
    </recommendedName>
</protein>
<feature type="region of interest" description="Disordered" evidence="1">
    <location>
        <begin position="100"/>
        <end position="126"/>
    </location>
</feature>
<feature type="region of interest" description="Disordered" evidence="1">
    <location>
        <begin position="27"/>
        <end position="58"/>
    </location>
</feature>
<evidence type="ECO:0000256" key="1">
    <source>
        <dbReference type="SAM" id="MobiDB-lite"/>
    </source>
</evidence>
<comment type="caution">
    <text evidence="3">The sequence shown here is derived from an EMBL/GenBank/DDBJ whole genome shotgun (WGS) entry which is preliminary data.</text>
</comment>
<sequence>MLNVLTFNLPSLGTVIGLVSLATLSTDSPTTVPVSDKPSALDSTNTDMDMPRGPGAAASLLNETSSATARSLDESVIITTVSACVAGKVGLFATGPLSASSPTPSIPISNPGPVAPTSSSSPVTSSLFMPTSAAVPADGTNAPFFAHVHQEDG</sequence>
<gene>
    <name evidence="3" type="ORF">AAF712_015505</name>
</gene>
<keyword evidence="4" id="KW-1185">Reference proteome</keyword>
<dbReference type="EMBL" id="JBBXMP010000422">
    <property type="protein sequence ID" value="KAL0057842.1"/>
    <property type="molecule type" value="Genomic_DNA"/>
</dbReference>
<evidence type="ECO:0000313" key="4">
    <source>
        <dbReference type="Proteomes" id="UP001437256"/>
    </source>
</evidence>
<keyword evidence="2" id="KW-0732">Signal</keyword>